<evidence type="ECO:0000313" key="3">
    <source>
        <dbReference type="Proteomes" id="UP000061382"/>
    </source>
</evidence>
<dbReference type="AlphaFoldDB" id="A0A0N7HW90"/>
<dbReference type="RefSeq" id="WP_062542975.1">
    <property type="nucleotide sequence ID" value="NZ_CP012643.1"/>
</dbReference>
<dbReference type="SMART" id="SM00901">
    <property type="entry name" value="FRG"/>
    <property type="match status" value="1"/>
</dbReference>
<reference evidence="2 3" key="1">
    <citation type="submission" date="2015-08" db="EMBL/GenBank/DDBJ databases">
        <title>Complete genome sequence of Rufibacter tibetensis strain 1351t, a radiation-resistant bacterium from tibet plateau.</title>
        <authorList>
            <person name="Dai J."/>
        </authorList>
    </citation>
    <scope>NUCLEOTIDE SEQUENCE [LARGE SCALE GENOMIC DNA]</scope>
    <source>
        <strain evidence="2 3">1351</strain>
    </source>
</reference>
<dbReference type="KEGG" id="rti:DC20_05870"/>
<proteinExistence type="predicted"/>
<accession>A0A0N7HW90</accession>
<dbReference type="InterPro" id="IPR014966">
    <property type="entry name" value="FRG-dom"/>
</dbReference>
<dbReference type="Proteomes" id="UP000061382">
    <property type="component" value="Chromosome"/>
</dbReference>
<name>A0A0N7HW90_9BACT</name>
<keyword evidence="3" id="KW-1185">Reference proteome</keyword>
<organism evidence="2 3">
    <name type="scientific">Rufibacter tibetensis</name>
    <dbReference type="NCBI Taxonomy" id="512763"/>
    <lineage>
        <taxon>Bacteria</taxon>
        <taxon>Pseudomonadati</taxon>
        <taxon>Bacteroidota</taxon>
        <taxon>Cytophagia</taxon>
        <taxon>Cytophagales</taxon>
        <taxon>Hymenobacteraceae</taxon>
        <taxon>Rufibacter</taxon>
    </lineage>
</organism>
<feature type="domain" description="FRG" evidence="1">
    <location>
        <begin position="143"/>
        <end position="250"/>
    </location>
</feature>
<evidence type="ECO:0000313" key="2">
    <source>
        <dbReference type="EMBL" id="ALI98584.1"/>
    </source>
</evidence>
<sequence length="367" mass="43134">MPNILNCKEISGDFHSKNVQQYKNIISPFCNERNVSKAKRNNNTLIDSNYGLVYDEELITEEAVVYGYTESIPMYSGDQLENYGFLRIPFRKIPRILLKSRAELDNFINSIENRDENLLIQYRGQNKEFYIDRCIKEKKHLYGDETILEPSLIPSAVRKDISMDDIMPLWNNLLHLYLDSLVSKASITQKDKFHRDLLNFKTNVKFSVFSLAIAQHYGFPSVGLDSTTNIETALFFATHQFIKEKGKCFYKYNLNELQSPPVIYVLAPQERFQLDYREFKFNYSEFLRPDSQDAKFLNTGWGLNKNRCARQIWVALYLDTNCDFGNISRVEKLFPSNDEFANFIEPLIDRINNNMLEPYFKDFYKLN</sequence>
<dbReference type="PATRIC" id="fig|512763.3.peg.1300"/>
<gene>
    <name evidence="2" type="ORF">DC20_05870</name>
</gene>
<dbReference type="EMBL" id="CP012643">
    <property type="protein sequence ID" value="ALI98584.1"/>
    <property type="molecule type" value="Genomic_DNA"/>
</dbReference>
<dbReference type="OrthoDB" id="8478691at2"/>
<dbReference type="Pfam" id="PF08867">
    <property type="entry name" value="FRG"/>
    <property type="match status" value="1"/>
</dbReference>
<evidence type="ECO:0000259" key="1">
    <source>
        <dbReference type="SMART" id="SM00901"/>
    </source>
</evidence>
<protein>
    <recommendedName>
        <fullName evidence="1">FRG domain-containing protein</fullName>
    </recommendedName>
</protein>
<dbReference type="STRING" id="512763.DC20_05870"/>